<proteinExistence type="predicted"/>
<accession>A0A0D0CGR8</accession>
<feature type="region of interest" description="Disordered" evidence="1">
    <location>
        <begin position="1"/>
        <end position="57"/>
    </location>
</feature>
<evidence type="ECO:0000313" key="2">
    <source>
        <dbReference type="EMBL" id="KIK54148.1"/>
    </source>
</evidence>
<feature type="compositionally biased region" description="Polar residues" evidence="1">
    <location>
        <begin position="234"/>
        <end position="246"/>
    </location>
</feature>
<evidence type="ECO:0000313" key="3">
    <source>
        <dbReference type="Proteomes" id="UP000053593"/>
    </source>
</evidence>
<feature type="compositionally biased region" description="Polar residues" evidence="1">
    <location>
        <begin position="142"/>
        <end position="157"/>
    </location>
</feature>
<feature type="region of interest" description="Disordered" evidence="1">
    <location>
        <begin position="138"/>
        <end position="157"/>
    </location>
</feature>
<protein>
    <submittedName>
        <fullName evidence="2">Uncharacterized protein</fullName>
    </submittedName>
</protein>
<organism evidence="2 3">
    <name type="scientific">Collybiopsis luxurians FD-317 M1</name>
    <dbReference type="NCBI Taxonomy" id="944289"/>
    <lineage>
        <taxon>Eukaryota</taxon>
        <taxon>Fungi</taxon>
        <taxon>Dikarya</taxon>
        <taxon>Basidiomycota</taxon>
        <taxon>Agaricomycotina</taxon>
        <taxon>Agaricomycetes</taxon>
        <taxon>Agaricomycetidae</taxon>
        <taxon>Agaricales</taxon>
        <taxon>Marasmiineae</taxon>
        <taxon>Omphalotaceae</taxon>
        <taxon>Collybiopsis</taxon>
        <taxon>Collybiopsis luxurians</taxon>
    </lineage>
</organism>
<gene>
    <name evidence="2" type="ORF">GYMLUDRAFT_249752</name>
</gene>
<feature type="region of interest" description="Disordered" evidence="1">
    <location>
        <begin position="211"/>
        <end position="246"/>
    </location>
</feature>
<name>A0A0D0CGR8_9AGAR</name>
<dbReference type="HOGENOM" id="CLU_1129164_0_0_1"/>
<keyword evidence="3" id="KW-1185">Reference proteome</keyword>
<evidence type="ECO:0000256" key="1">
    <source>
        <dbReference type="SAM" id="MobiDB-lite"/>
    </source>
</evidence>
<reference evidence="2 3" key="1">
    <citation type="submission" date="2014-04" db="EMBL/GenBank/DDBJ databases">
        <title>Evolutionary Origins and Diversification of the Mycorrhizal Mutualists.</title>
        <authorList>
            <consortium name="DOE Joint Genome Institute"/>
            <consortium name="Mycorrhizal Genomics Consortium"/>
            <person name="Kohler A."/>
            <person name="Kuo A."/>
            <person name="Nagy L.G."/>
            <person name="Floudas D."/>
            <person name="Copeland A."/>
            <person name="Barry K.W."/>
            <person name="Cichocki N."/>
            <person name="Veneault-Fourrey C."/>
            <person name="LaButti K."/>
            <person name="Lindquist E.A."/>
            <person name="Lipzen A."/>
            <person name="Lundell T."/>
            <person name="Morin E."/>
            <person name="Murat C."/>
            <person name="Riley R."/>
            <person name="Ohm R."/>
            <person name="Sun H."/>
            <person name="Tunlid A."/>
            <person name="Henrissat B."/>
            <person name="Grigoriev I.V."/>
            <person name="Hibbett D.S."/>
            <person name="Martin F."/>
        </authorList>
    </citation>
    <scope>NUCLEOTIDE SEQUENCE [LARGE SCALE GENOMIC DNA]</scope>
    <source>
        <strain evidence="2 3">FD-317 M1</strain>
    </source>
</reference>
<feature type="compositionally biased region" description="Low complexity" evidence="1">
    <location>
        <begin position="216"/>
        <end position="233"/>
    </location>
</feature>
<dbReference type="Proteomes" id="UP000053593">
    <property type="component" value="Unassembled WGS sequence"/>
</dbReference>
<dbReference type="EMBL" id="KN834819">
    <property type="protein sequence ID" value="KIK54148.1"/>
    <property type="molecule type" value="Genomic_DNA"/>
</dbReference>
<feature type="compositionally biased region" description="Basic residues" evidence="1">
    <location>
        <begin position="1"/>
        <end position="15"/>
    </location>
</feature>
<sequence>MAPTKSPRKSPRKPSSKSQASLRKPSAKQTQPKSPSHAPAAKKSRGPQHCKQCPGRPLRTSLDCIHSKAYSNLRKAVLLLNITIPPDASAVHLQALLSCGGADGQDSTTTHGAPIPSRDVLHPEAAAAMIHSAATHGMTHGAPTTTQSSSHPESTISPICPAQAMSSLLGLSTRSPSDPFSTPGFMTNVFDHNGVQYTQVYDPALVPPEYTPAVASRSSGTTSSTSTRSGPSGQVSPASIGSGSSG</sequence>
<dbReference type="AlphaFoldDB" id="A0A0D0CGR8"/>